<feature type="disulfide bond" evidence="11">
    <location>
        <begin position="519"/>
        <end position="531"/>
    </location>
</feature>
<feature type="disulfide bond" evidence="11">
    <location>
        <begin position="526"/>
        <end position="544"/>
    </location>
</feature>
<dbReference type="InterPro" id="IPR056863">
    <property type="entry name" value="LMN_ATRN_NET-like_EGF"/>
</dbReference>
<feature type="domain" description="Ig-like" evidence="15">
    <location>
        <begin position="704"/>
        <end position="793"/>
    </location>
</feature>
<feature type="compositionally biased region" description="Low complexity" evidence="13">
    <location>
        <begin position="196"/>
        <end position="205"/>
    </location>
</feature>
<dbReference type="SMART" id="SM00408">
    <property type="entry name" value="IGc2"/>
    <property type="match status" value="2"/>
</dbReference>
<dbReference type="GO" id="GO:0006898">
    <property type="term" value="P:receptor-mediated endocytosis"/>
    <property type="evidence" value="ECO:0007669"/>
    <property type="project" value="TreeGrafter"/>
</dbReference>
<dbReference type="FunFam" id="2.10.25.10:FF:000188">
    <property type="entry name" value="Laminin subunit gamma 2"/>
    <property type="match status" value="2"/>
</dbReference>
<evidence type="ECO:0000256" key="4">
    <source>
        <dbReference type="ARBA" id="ARBA00022737"/>
    </source>
</evidence>
<feature type="compositionally biased region" description="Basic residues" evidence="13">
    <location>
        <begin position="96"/>
        <end position="105"/>
    </location>
</feature>
<keyword evidence="2" id="KW-0812">Transmembrane</keyword>
<evidence type="ECO:0000256" key="9">
    <source>
        <dbReference type="ARBA" id="ARBA00023180"/>
    </source>
</evidence>
<feature type="domain" description="Laminin EGF-like" evidence="14">
    <location>
        <begin position="1204"/>
        <end position="1246"/>
    </location>
</feature>
<feature type="compositionally biased region" description="Acidic residues" evidence="13">
    <location>
        <begin position="317"/>
        <end position="329"/>
    </location>
</feature>
<dbReference type="PROSITE" id="PS50027">
    <property type="entry name" value="EGF_LAM_2"/>
    <property type="match status" value="2"/>
</dbReference>
<evidence type="ECO:0000256" key="11">
    <source>
        <dbReference type="PROSITE-ProRule" id="PRU00124"/>
    </source>
</evidence>
<evidence type="ECO:0000256" key="7">
    <source>
        <dbReference type="ARBA" id="ARBA00023157"/>
    </source>
</evidence>
<dbReference type="InterPro" id="IPR036055">
    <property type="entry name" value="LDL_receptor-like_sf"/>
</dbReference>
<dbReference type="Pfam" id="PF24973">
    <property type="entry name" value="EGF_LMN_ATRN"/>
    <property type="match status" value="1"/>
</dbReference>
<dbReference type="GO" id="GO:0043235">
    <property type="term" value="C:receptor complex"/>
    <property type="evidence" value="ECO:0007669"/>
    <property type="project" value="TreeGrafter"/>
</dbReference>
<dbReference type="GO" id="GO:0042562">
    <property type="term" value="F:hormone binding"/>
    <property type="evidence" value="ECO:0007669"/>
    <property type="project" value="TreeGrafter"/>
</dbReference>
<dbReference type="SUPFAM" id="SSF48726">
    <property type="entry name" value="Immunoglobulin"/>
    <property type="match status" value="2"/>
</dbReference>
<feature type="compositionally biased region" description="Basic and acidic residues" evidence="13">
    <location>
        <begin position="291"/>
        <end position="303"/>
    </location>
</feature>
<feature type="domain" description="Laminin IV type A" evidence="16">
    <location>
        <begin position="962"/>
        <end position="1179"/>
    </location>
</feature>
<dbReference type="Gene3D" id="2.10.25.10">
    <property type="entry name" value="Laminin"/>
    <property type="match status" value="4"/>
</dbReference>
<feature type="domain" description="Laminin EGF-like" evidence="14">
    <location>
        <begin position="1751"/>
        <end position="1800"/>
    </location>
</feature>
<dbReference type="InterPro" id="IPR002049">
    <property type="entry name" value="LE_dom"/>
</dbReference>
<dbReference type="InterPro" id="IPR000034">
    <property type="entry name" value="Laminin_IV"/>
</dbReference>
<dbReference type="GO" id="GO:0016324">
    <property type="term" value="C:apical plasma membrane"/>
    <property type="evidence" value="ECO:0007669"/>
    <property type="project" value="TreeGrafter"/>
</dbReference>
<dbReference type="GO" id="GO:0030154">
    <property type="term" value="P:cell differentiation"/>
    <property type="evidence" value="ECO:0007669"/>
    <property type="project" value="UniProtKB-ARBA"/>
</dbReference>
<feature type="disulfide bond" evidence="11">
    <location>
        <begin position="450"/>
        <end position="468"/>
    </location>
</feature>
<sequence>MTAIIILPSSSSSSSLSISESSITGTTTSSYYVMADSNVGGGGNYVYNENPKKFWSKILQSHTPIIHHDEAISNHQLSSNDGKNHPNLSVHDRSQRKNFKKKKLLKNTNSVPHNHHHHHNLERSSLLQQQQQQSSSNHRQQQRRRQRRKFKSKLSSKKNNDPIIDNDNGNNNNNNNHRAISIKFHSNLNHKKRFIQQQKQQQQQKGIEWKNSKKMMKKTNNGKRKNKHQVFWPTESDNIDDDDDDADNDDEDDDDDDDDDEDNDEADDEFEYIYEDNRPDIYQESKVGSNLDHHQQKESHIENNDDDNEPDNYNNNYDDDDDENEDDENLAQFNHNNNNSHIKIIHHHHHDEPPPINSSSIITAITNVTIATAAMATTTMTTTTTTTTTTTATNIDEDLCSKHEFHCRIDGYCIPIEQRCDGWIQCTDRTDEDDCSASFTKECRPDEFQCYDGLCLSQRQRCDDHPDCHDGSDERDCHCQANQFRCHSIFQCIDSRLRCDYKYDCFDHTDELHCEENVCAFGQFRCSNGQCISERLKCNAIKDCLDGSDEMIDDCMVKHCRPDQFRCHDGQKCISKQLLCNNEYDCFDGSDELQCIVNNNECNEDNNMFRCRDGQCISKDFRCNFHKDCFDGSDELDCQKNRTCRLSQFRCSTGLCIDRALLCNGESDCPDRQYTCANGRCIDQRQRCDDIQDCQDGSDEQDCPRQQIALQIYPERQTVRQGQEAVFRCRDEGDSRLQVEWRRENRQSLPPEAVDNRGRLLLFNVQLDHAGVYVCSTTSVSDVPLAQKAAYLTVQPSIPKSFQCDGRFDCQDKSDEIGCSKPTIVQNPSRTIITVEGETVTLTCRAIGLPIPLINWRKNDNEPIPDSPKITTISNGGIGTLTLTDVMFNDQGRYRCEAINSKHSELANDETILIVKPINLLCQPPLFNDLANDQSECLQCYCFGQTDTCYSSSIQQESITLNDQMKLTVTAIGRIWTGDYVDVSDRCPPNQHAIQLDPITREHTIDSTIASIVFISIGGYRKPFRGNHLLSYGGHLHYLVRYRQPFTPSPLDDLPDVIIRNGNRTMYHYRKYSHSINSKNNNIDDDDNDDDNHRRSVRFWIGEWQSNEPTITNDQNSSFIVGDLNRQQILQIISNIDDILIKASYDSIILESSIMDIELESGRITDSHLNRKRSAFVEQCSCPQGYSGTSCEKLNNQPEMEIQCDCNGNSNECDPYTGQCLNCKNHTQGFYCEQCERGYYYHHPLPLSSSSTFTTTTTITGYNDDINHHHHHCIKCPCGSNNVDHHNHQLNDNIVDDLEWTEFPSTWLLIPCHYDSRRQNVVCDACPIGYEGEHCDKCERGYVKKINDTTGEQFCSLKVDCPGNQFQCSNGTCIDKSYRCNSMIDCHPDGNDEFGCEPLIACHPVGSVHPNMTTTSTRLNIDDIDNSNGQFQQEFSHHQQQHRQHCQCKKLVTGILCDKCQDGSFYLNDYSHTGCIECFCFGITNVCNGATNLYRNHIAANIDRYSHGFILRDRDLNKMATQQQSSSESLTFDHLNREIIFQNFSQTSAHLYWQLPFNFLGNRITSYGGYLNYTFRFQGNYFQRGHDGHRKPFAIIMGNNQSLEYYHQQPLHPLIATTISIALFENQWHRSDDGQPASRRDLMIILANLDSILLLATVTNDISWIGLIAITLDTSVELHMMTTTATDMALSSWSPPSMSKVNTIEICRCSQEYSGTSCERCAPGFKMHLMTNQDGIYDDDTNSQFHRCVPCFCNGHSIDCDPLTGHCMDCKHHTTGLYCDKCESGYDGNATYGTSDDCRPTIIGSGNHYYQHQHHGDANSRSLSIVDDTDCQCNRNGTKNSECQPSSSSSSAQQR</sequence>
<dbReference type="Proteomes" id="UP000790347">
    <property type="component" value="Unassembled WGS sequence"/>
</dbReference>
<reference evidence="17" key="1">
    <citation type="submission" date="2013-05" db="EMBL/GenBank/DDBJ databases">
        <authorList>
            <person name="Yim A.K.Y."/>
            <person name="Chan T.F."/>
            <person name="Ji K.M."/>
            <person name="Liu X.Y."/>
            <person name="Zhou J.W."/>
            <person name="Li R.Q."/>
            <person name="Yang K.Y."/>
            <person name="Li J."/>
            <person name="Li M."/>
            <person name="Law P.T.W."/>
            <person name="Wu Y.L."/>
            <person name="Cai Z.L."/>
            <person name="Qin H."/>
            <person name="Bao Y."/>
            <person name="Leung R.K.K."/>
            <person name="Ng P.K.S."/>
            <person name="Zou J."/>
            <person name="Zhong X.J."/>
            <person name="Ran P.X."/>
            <person name="Zhong N.S."/>
            <person name="Liu Z.G."/>
            <person name="Tsui S.K.W."/>
        </authorList>
    </citation>
    <scope>NUCLEOTIDE SEQUENCE</scope>
    <source>
        <strain evidence="17">Derf</strain>
        <tissue evidence="17">Whole organism</tissue>
    </source>
</reference>
<feature type="compositionally biased region" description="Low complexity" evidence="13">
    <location>
        <begin position="161"/>
        <end position="176"/>
    </location>
</feature>
<dbReference type="SUPFAM" id="SSF57196">
    <property type="entry name" value="EGF/Laminin"/>
    <property type="match status" value="2"/>
</dbReference>
<keyword evidence="8" id="KW-0675">Receptor</keyword>
<dbReference type="CDD" id="cd00055">
    <property type="entry name" value="EGF_Lam"/>
    <property type="match status" value="2"/>
</dbReference>
<keyword evidence="5" id="KW-1133">Transmembrane helix</keyword>
<feature type="disulfide bond" evidence="11">
    <location>
        <begin position="644"/>
        <end position="656"/>
    </location>
</feature>
<dbReference type="CDD" id="cd00112">
    <property type="entry name" value="LDLa"/>
    <property type="match status" value="9"/>
</dbReference>
<feature type="disulfide bond" evidence="11">
    <location>
        <begin position="420"/>
        <end position="435"/>
    </location>
</feature>
<feature type="disulfide bond" evidence="12">
    <location>
        <begin position="1770"/>
        <end position="1779"/>
    </location>
</feature>
<gene>
    <name evidence="17" type="primary">HSPG2_1</name>
    <name evidence="17" type="ORF">DERF_010763</name>
</gene>
<evidence type="ECO:0000256" key="1">
    <source>
        <dbReference type="ARBA" id="ARBA00004167"/>
    </source>
</evidence>
<dbReference type="InterPro" id="IPR051221">
    <property type="entry name" value="LDLR-related"/>
</dbReference>
<dbReference type="SUPFAM" id="SSF57424">
    <property type="entry name" value="LDL receptor-like module"/>
    <property type="match status" value="10"/>
</dbReference>
<dbReference type="Gene3D" id="2.60.40.10">
    <property type="entry name" value="Immunoglobulins"/>
    <property type="match status" value="2"/>
</dbReference>
<evidence type="ECO:0000256" key="8">
    <source>
        <dbReference type="ARBA" id="ARBA00023170"/>
    </source>
</evidence>
<dbReference type="Pfam" id="PF00053">
    <property type="entry name" value="EGF_laminin"/>
    <property type="match status" value="3"/>
</dbReference>
<dbReference type="PROSITE" id="PS50068">
    <property type="entry name" value="LDLRA_2"/>
    <property type="match status" value="9"/>
</dbReference>
<proteinExistence type="predicted"/>
<dbReference type="PROSITE" id="PS51115">
    <property type="entry name" value="LAMININ_IVA"/>
    <property type="match status" value="2"/>
</dbReference>
<evidence type="ECO:0000256" key="2">
    <source>
        <dbReference type="ARBA" id="ARBA00022692"/>
    </source>
</evidence>
<dbReference type="SMART" id="SM00180">
    <property type="entry name" value="EGF_Lam"/>
    <property type="match status" value="4"/>
</dbReference>
<name>A0A922KZF8_DERFA</name>
<feature type="compositionally biased region" description="Basic residues" evidence="13">
    <location>
        <begin position="140"/>
        <end position="156"/>
    </location>
</feature>
<dbReference type="PANTHER" id="PTHR22722:SF14">
    <property type="entry name" value="MEGALIN, ISOFORM A"/>
    <property type="match status" value="1"/>
</dbReference>
<dbReference type="Pfam" id="PF00052">
    <property type="entry name" value="Laminin_B"/>
    <property type="match status" value="2"/>
</dbReference>
<feature type="domain" description="Ig-like" evidence="15">
    <location>
        <begin position="822"/>
        <end position="907"/>
    </location>
</feature>
<dbReference type="InterPro" id="IPR003599">
    <property type="entry name" value="Ig_sub"/>
</dbReference>
<dbReference type="SMART" id="SM00192">
    <property type="entry name" value="LDLa"/>
    <property type="match status" value="9"/>
</dbReference>
<dbReference type="PROSITE" id="PS01209">
    <property type="entry name" value="LDLRA_1"/>
    <property type="match status" value="2"/>
</dbReference>
<dbReference type="EMBL" id="ASGP02000005">
    <property type="protein sequence ID" value="KAH9506003.1"/>
    <property type="molecule type" value="Genomic_DNA"/>
</dbReference>
<evidence type="ECO:0000313" key="17">
    <source>
        <dbReference type="EMBL" id="KAH9506003.1"/>
    </source>
</evidence>
<evidence type="ECO:0000313" key="18">
    <source>
        <dbReference type="Proteomes" id="UP000790347"/>
    </source>
</evidence>
<feature type="disulfide bond" evidence="11">
    <location>
        <begin position="462"/>
        <end position="477"/>
    </location>
</feature>
<comment type="caution">
    <text evidence="12">Lacks conserved residue(s) required for the propagation of feature annotation.</text>
</comment>
<evidence type="ECO:0000256" key="3">
    <source>
        <dbReference type="ARBA" id="ARBA00022729"/>
    </source>
</evidence>
<dbReference type="InterPro" id="IPR013783">
    <property type="entry name" value="Ig-like_fold"/>
</dbReference>
<keyword evidence="7 12" id="KW-1015">Disulfide bond</keyword>
<protein>
    <submittedName>
        <fullName evidence="17">Basement membrane-specific heparan sulfate proteoglycan core protein</fullName>
    </submittedName>
</protein>
<evidence type="ECO:0000259" key="14">
    <source>
        <dbReference type="PROSITE" id="PS50027"/>
    </source>
</evidence>
<feature type="compositionally biased region" description="Low complexity" evidence="13">
    <location>
        <begin position="123"/>
        <end position="139"/>
    </location>
</feature>
<feature type="region of interest" description="Disordered" evidence="13">
    <location>
        <begin position="194"/>
        <end position="213"/>
    </location>
</feature>
<evidence type="ECO:0000256" key="5">
    <source>
        <dbReference type="ARBA" id="ARBA00022989"/>
    </source>
</evidence>
<evidence type="ECO:0000256" key="12">
    <source>
        <dbReference type="PROSITE-ProRule" id="PRU00460"/>
    </source>
</evidence>
<feature type="disulfide bond" evidence="11">
    <location>
        <begin position="669"/>
        <end position="681"/>
    </location>
</feature>
<keyword evidence="6" id="KW-0472">Membrane</keyword>
<evidence type="ECO:0000256" key="10">
    <source>
        <dbReference type="ARBA" id="ARBA00023292"/>
    </source>
</evidence>
<dbReference type="Gene3D" id="4.10.400.10">
    <property type="entry name" value="Low-density Lipoprotein Receptor"/>
    <property type="match status" value="10"/>
</dbReference>
<feature type="disulfide bond" evidence="11">
    <location>
        <begin position="1368"/>
        <end position="1386"/>
    </location>
</feature>
<feature type="disulfide bond" evidence="11">
    <location>
        <begin position="499"/>
        <end position="514"/>
    </location>
</feature>
<dbReference type="InterPro" id="IPR036179">
    <property type="entry name" value="Ig-like_dom_sf"/>
</dbReference>
<accession>A0A922KZF8</accession>
<dbReference type="PRINTS" id="PR00261">
    <property type="entry name" value="LDLRECEPTOR"/>
</dbReference>
<keyword evidence="4" id="KW-0677">Repeat</keyword>
<keyword evidence="18" id="KW-1185">Reference proteome</keyword>
<dbReference type="InterPro" id="IPR002172">
    <property type="entry name" value="LDrepeatLR_classA_rpt"/>
</dbReference>
<evidence type="ECO:0000256" key="6">
    <source>
        <dbReference type="ARBA" id="ARBA00023136"/>
    </source>
</evidence>
<feature type="region of interest" description="Disordered" evidence="13">
    <location>
        <begin position="218"/>
        <end position="335"/>
    </location>
</feature>
<dbReference type="Pfam" id="PF00057">
    <property type="entry name" value="Ldl_recept_a"/>
    <property type="match status" value="9"/>
</dbReference>
<evidence type="ECO:0000256" key="13">
    <source>
        <dbReference type="SAM" id="MobiDB-lite"/>
    </source>
</evidence>
<dbReference type="Pfam" id="PF13927">
    <property type="entry name" value="Ig_3"/>
    <property type="match status" value="2"/>
</dbReference>
<feature type="region of interest" description="Disordered" evidence="13">
    <location>
        <begin position="75"/>
        <end position="177"/>
    </location>
</feature>
<feature type="disulfide bond" evidence="11">
    <location>
        <begin position="688"/>
        <end position="703"/>
    </location>
</feature>
<dbReference type="PROSITE" id="PS01248">
    <property type="entry name" value="EGF_LAM_1"/>
    <property type="match status" value="2"/>
</dbReference>
<feature type="compositionally biased region" description="Acidic residues" evidence="13">
    <location>
        <begin position="237"/>
        <end position="274"/>
    </location>
</feature>
<feature type="disulfide bond" evidence="11">
    <location>
        <begin position="580"/>
        <end position="595"/>
    </location>
</feature>
<keyword evidence="10 12" id="KW-0424">Laminin EGF-like domain</keyword>
<feature type="disulfide bond" evidence="12">
    <location>
        <begin position="1223"/>
        <end position="1232"/>
    </location>
</feature>
<feature type="disulfide bond" evidence="11">
    <location>
        <begin position="623"/>
        <end position="638"/>
    </location>
</feature>
<keyword evidence="3" id="KW-0732">Signal</keyword>
<evidence type="ECO:0000259" key="15">
    <source>
        <dbReference type="PROSITE" id="PS50835"/>
    </source>
</evidence>
<keyword evidence="9" id="KW-0325">Glycoprotein</keyword>
<organism evidence="17 18">
    <name type="scientific">Dermatophagoides farinae</name>
    <name type="common">American house dust mite</name>
    <dbReference type="NCBI Taxonomy" id="6954"/>
    <lineage>
        <taxon>Eukaryota</taxon>
        <taxon>Metazoa</taxon>
        <taxon>Ecdysozoa</taxon>
        <taxon>Arthropoda</taxon>
        <taxon>Chelicerata</taxon>
        <taxon>Arachnida</taxon>
        <taxon>Acari</taxon>
        <taxon>Acariformes</taxon>
        <taxon>Sarcoptiformes</taxon>
        <taxon>Astigmata</taxon>
        <taxon>Psoroptidia</taxon>
        <taxon>Analgoidea</taxon>
        <taxon>Pyroglyphidae</taxon>
        <taxon>Dermatophagoidinae</taxon>
        <taxon>Dermatophagoides</taxon>
    </lineage>
</organism>
<dbReference type="SMART" id="SM00409">
    <property type="entry name" value="IG"/>
    <property type="match status" value="2"/>
</dbReference>
<dbReference type="PANTHER" id="PTHR22722">
    <property type="entry name" value="LOW-DENSITY LIPOPROTEIN RECEPTOR-RELATED PROTEIN 2-RELATED"/>
    <property type="match status" value="1"/>
</dbReference>
<reference evidence="17" key="2">
    <citation type="journal article" date="2022" name="Res Sq">
        <title>Comparative Genomics Reveals Insights into the Divergent Evolution of Astigmatic Mites and Household Pest Adaptations.</title>
        <authorList>
            <person name="Xiong Q."/>
            <person name="Wan A.T.-Y."/>
            <person name="Liu X.-Y."/>
            <person name="Fung C.S.-H."/>
            <person name="Xiao X."/>
            <person name="Malainual N."/>
            <person name="Hou J."/>
            <person name="Wang L."/>
            <person name="Wang M."/>
            <person name="Yang K."/>
            <person name="Cui Y."/>
            <person name="Leung E."/>
            <person name="Nong W."/>
            <person name="Shin S.-K."/>
            <person name="Au S."/>
            <person name="Jeong K.Y."/>
            <person name="Chew F.T."/>
            <person name="Hui J."/>
            <person name="Leung T.F."/>
            <person name="Tungtrongchitr A."/>
            <person name="Zhong N."/>
            <person name="Liu Z."/>
            <person name="Tsui S."/>
        </authorList>
    </citation>
    <scope>NUCLEOTIDE SEQUENCE</scope>
    <source>
        <strain evidence="17">Derf</strain>
        <tissue evidence="17">Whole organism</tissue>
    </source>
</reference>
<dbReference type="InterPro" id="IPR007110">
    <property type="entry name" value="Ig-like_dom"/>
</dbReference>
<evidence type="ECO:0000259" key="16">
    <source>
        <dbReference type="PROSITE" id="PS51115"/>
    </source>
</evidence>
<feature type="compositionally biased region" description="Basic residues" evidence="13">
    <location>
        <begin position="218"/>
        <end position="228"/>
    </location>
</feature>
<dbReference type="PROSITE" id="PS50835">
    <property type="entry name" value="IG_LIKE"/>
    <property type="match status" value="2"/>
</dbReference>
<feature type="disulfide bond" evidence="11">
    <location>
        <begin position="651"/>
        <end position="669"/>
    </location>
</feature>
<feature type="disulfide bond" evidence="11">
    <location>
        <begin position="1361"/>
        <end position="1373"/>
    </location>
</feature>
<dbReference type="SMART" id="SM00281">
    <property type="entry name" value="LamB"/>
    <property type="match status" value="2"/>
</dbReference>
<comment type="caution">
    <text evidence="17">The sequence shown here is derived from an EMBL/GenBank/DDBJ whole genome shotgun (WGS) entry which is preliminary data.</text>
</comment>
<feature type="disulfide bond" evidence="11">
    <location>
        <begin position="676"/>
        <end position="694"/>
    </location>
</feature>
<comment type="subcellular location">
    <subcellularLocation>
        <location evidence="1">Membrane</location>
        <topology evidence="1">Single-pass membrane protein</topology>
    </subcellularLocation>
</comment>
<dbReference type="GO" id="GO:0005604">
    <property type="term" value="C:basement membrane"/>
    <property type="evidence" value="ECO:0007669"/>
    <property type="project" value="UniProtKB-ARBA"/>
</dbReference>
<dbReference type="InterPro" id="IPR003598">
    <property type="entry name" value="Ig_sub2"/>
</dbReference>
<feature type="disulfide bond" evidence="11">
    <location>
        <begin position="443"/>
        <end position="455"/>
    </location>
</feature>
<dbReference type="InterPro" id="IPR023415">
    <property type="entry name" value="LDLR_class-A_CS"/>
</dbReference>
<feature type="disulfide bond" evidence="11">
    <location>
        <begin position="611"/>
        <end position="629"/>
    </location>
</feature>
<feature type="domain" description="Laminin IV type A" evidence="16">
    <location>
        <begin position="1504"/>
        <end position="1706"/>
    </location>
</feature>